<evidence type="ECO:0000256" key="2">
    <source>
        <dbReference type="SAM" id="SignalP"/>
    </source>
</evidence>
<keyword evidence="4" id="KW-1185">Reference proteome</keyword>
<feature type="compositionally biased region" description="Gly residues" evidence="1">
    <location>
        <begin position="28"/>
        <end position="37"/>
    </location>
</feature>
<gene>
    <name evidence="3" type="ORF">HAHE_29400</name>
</gene>
<protein>
    <submittedName>
        <fullName evidence="3">Uncharacterized protein</fullName>
    </submittedName>
</protein>
<organism evidence="3 4">
    <name type="scientific">Haloferula helveola</name>
    <dbReference type="NCBI Taxonomy" id="490095"/>
    <lineage>
        <taxon>Bacteria</taxon>
        <taxon>Pseudomonadati</taxon>
        <taxon>Verrucomicrobiota</taxon>
        <taxon>Verrucomicrobiia</taxon>
        <taxon>Verrucomicrobiales</taxon>
        <taxon>Verrucomicrobiaceae</taxon>
        <taxon>Haloferula</taxon>
    </lineage>
</organism>
<evidence type="ECO:0000256" key="1">
    <source>
        <dbReference type="SAM" id="MobiDB-lite"/>
    </source>
</evidence>
<keyword evidence="2" id="KW-0732">Signal</keyword>
<dbReference type="Gene3D" id="3.10.450.160">
    <property type="entry name" value="inner membrane protein cigr"/>
    <property type="match status" value="1"/>
</dbReference>
<feature type="chain" id="PRO_5045628167" evidence="2">
    <location>
        <begin position="24"/>
        <end position="195"/>
    </location>
</feature>
<feature type="region of interest" description="Disordered" evidence="1">
    <location>
        <begin position="16"/>
        <end position="81"/>
    </location>
</feature>
<reference evidence="3 4" key="1">
    <citation type="submission" date="2021-06" db="EMBL/GenBank/DDBJ databases">
        <title>Complete genome of Haloferula helveola possessing various polysaccharide degrading enzymes.</title>
        <authorList>
            <person name="Takami H."/>
            <person name="Huang C."/>
            <person name="Hamasaki K."/>
        </authorList>
    </citation>
    <scope>NUCLEOTIDE SEQUENCE [LARGE SCALE GENOMIC DNA]</scope>
    <source>
        <strain evidence="3 4">CN-1</strain>
    </source>
</reference>
<evidence type="ECO:0000313" key="4">
    <source>
        <dbReference type="Proteomes" id="UP001374893"/>
    </source>
</evidence>
<feature type="signal peptide" evidence="2">
    <location>
        <begin position="1"/>
        <end position="23"/>
    </location>
</feature>
<feature type="compositionally biased region" description="Basic and acidic residues" evidence="1">
    <location>
        <begin position="66"/>
        <end position="81"/>
    </location>
</feature>
<name>A0ABN6H5T2_9BACT</name>
<dbReference type="Proteomes" id="UP001374893">
    <property type="component" value="Chromosome"/>
</dbReference>
<sequence>MKFHTTAIAIAAALALTSGPAEAKPGKGKGNSGGPPGQSGKAKPGKAPKKKDIPGPPNVKGNGKVKKNDIPSIDPKKAEKDWRKAVKKFEDKDRDAVLGYFSKHKGHPHGLPPGLAKKVASGKPLPPGWQKKLSPGWVITDDWWPSLTPLPYSDFAGLNAAPDTGLYWYGDRVVRVYEPRREILDVIVVPTIQLP</sequence>
<proteinExistence type="predicted"/>
<dbReference type="RefSeq" id="WP_338685469.1">
    <property type="nucleotide sequence ID" value="NZ_AP024702.1"/>
</dbReference>
<dbReference type="EMBL" id="AP024702">
    <property type="protein sequence ID" value="BCX49032.1"/>
    <property type="molecule type" value="Genomic_DNA"/>
</dbReference>
<evidence type="ECO:0000313" key="3">
    <source>
        <dbReference type="EMBL" id="BCX49032.1"/>
    </source>
</evidence>
<accession>A0ABN6H5T2</accession>